<evidence type="ECO:0000313" key="3">
    <source>
        <dbReference type="Proteomes" id="UP000092993"/>
    </source>
</evidence>
<evidence type="ECO:0000256" key="1">
    <source>
        <dbReference type="SAM" id="MobiDB-lite"/>
    </source>
</evidence>
<accession>A0A1C7LN68</accession>
<feature type="compositionally biased region" description="Basic and acidic residues" evidence="1">
    <location>
        <begin position="20"/>
        <end position="29"/>
    </location>
</feature>
<gene>
    <name evidence="2" type="ORF">A0H81_14559</name>
</gene>
<organism evidence="2 3">
    <name type="scientific">Grifola frondosa</name>
    <name type="common">Maitake</name>
    <name type="synonym">Polyporus frondosus</name>
    <dbReference type="NCBI Taxonomy" id="5627"/>
    <lineage>
        <taxon>Eukaryota</taxon>
        <taxon>Fungi</taxon>
        <taxon>Dikarya</taxon>
        <taxon>Basidiomycota</taxon>
        <taxon>Agaricomycotina</taxon>
        <taxon>Agaricomycetes</taxon>
        <taxon>Polyporales</taxon>
        <taxon>Grifolaceae</taxon>
        <taxon>Grifola</taxon>
    </lineage>
</organism>
<feature type="region of interest" description="Disordered" evidence="1">
    <location>
        <begin position="1"/>
        <end position="30"/>
    </location>
</feature>
<dbReference type="AlphaFoldDB" id="A0A1C7LN68"/>
<reference evidence="2 3" key="1">
    <citation type="submission" date="2016-03" db="EMBL/GenBank/DDBJ databases">
        <title>Whole genome sequencing of Grifola frondosa 9006-11.</title>
        <authorList>
            <person name="Min B."/>
            <person name="Park H."/>
            <person name="Kim J.-G."/>
            <person name="Cho H."/>
            <person name="Oh Y.-L."/>
            <person name="Kong W.-S."/>
            <person name="Choi I.-G."/>
        </authorList>
    </citation>
    <scope>NUCLEOTIDE SEQUENCE [LARGE SCALE GENOMIC DNA]</scope>
    <source>
        <strain evidence="2 3">9006-11</strain>
    </source>
</reference>
<dbReference type="EMBL" id="LUGG01000044">
    <property type="protein sequence ID" value="OBZ65387.1"/>
    <property type="molecule type" value="Genomic_DNA"/>
</dbReference>
<sequence>MSRAQAPFFQVSRSRRPRNGRWESHDGRRTKSWKIGGVSPWCPCDVICVTHCVCFGGMLTHWMLFCADQLLQPCRIYYSGDRPAQ</sequence>
<name>A0A1C7LN68_GRIFR</name>
<comment type="caution">
    <text evidence="2">The sequence shown here is derived from an EMBL/GenBank/DDBJ whole genome shotgun (WGS) entry which is preliminary data.</text>
</comment>
<keyword evidence="3" id="KW-1185">Reference proteome</keyword>
<evidence type="ECO:0000313" key="2">
    <source>
        <dbReference type="EMBL" id="OBZ65387.1"/>
    </source>
</evidence>
<dbReference type="Proteomes" id="UP000092993">
    <property type="component" value="Unassembled WGS sequence"/>
</dbReference>
<protein>
    <submittedName>
        <fullName evidence="2">Uncharacterized protein</fullName>
    </submittedName>
</protein>
<proteinExistence type="predicted"/>